<protein>
    <submittedName>
        <fullName evidence="1">Immunoglobulin-like domain protein</fullName>
    </submittedName>
</protein>
<sequence>MYKISQILIILSFFYSAVTINVNVRNNKELKVDCILESGKLADRLLFYSVKDNKENHLLVNISINNSGNDTCYCGNPNKYYTVIYKNSSRYDEGSYICLFLSSGNETYKHTVDVRVMPVVITTSYFKDNLVYSVCNVTAPLDRKNIEVHFIIGGIKTHSSFLEVLTRRPVVAHWPYFDYYVKTDLRYPDSVKEVICQVEYYGLLDKYRISTDIVNISDSEKFINETLLTYKTEKNPFSYDLKKFDNYTLPGESVSLECNFELLYNETIDKIVWSDDDPYAPEIIVIDKETIHYKRTGFYLSTDFIAYDDYDDSDNDISNTIMVITNPKIDNSKCYNVKATMGRYSQECKKCLLVGDQVFFEWRELPENKVMIICYIGTHGLPGTTWRIGGTRIAVNKYTGSGSIYGECKKCIGSSIIIDKNDKSAISVPYCTNWMARRYAKEYPIDYASKQQYKLYELKKYRISNE</sequence>
<accession>A0AAT9UR07</accession>
<dbReference type="EMBL" id="OQ865377">
    <property type="protein sequence ID" value="WHV01590.1"/>
    <property type="molecule type" value="Genomic_DNA"/>
</dbReference>
<reference evidence="1" key="1">
    <citation type="submission" date="2023-04" db="EMBL/GenBank/DDBJ databases">
        <title>Genomic characterization of avipoxvirus isolates from Apapne (Himatione sanguinea).</title>
        <authorList>
            <person name="Butt S.L."/>
            <person name="Do Nascimento G.M."/>
        </authorList>
    </citation>
    <scope>NUCLEOTIDE SEQUENCE</scope>
    <source>
        <strain evidence="1">APAPVX9</strain>
    </source>
</reference>
<organism evidence="1">
    <name type="scientific">Apapanepox virus</name>
    <dbReference type="NCBI Taxonomy" id="3049969"/>
    <lineage>
        <taxon>Viruses</taxon>
        <taxon>Varidnaviria</taxon>
        <taxon>Bamfordvirae</taxon>
        <taxon>Nucleocytoviricota</taxon>
        <taxon>Pokkesviricetes</taxon>
        <taxon>Chitovirales</taxon>
        <taxon>Poxviridae</taxon>
        <taxon>Chordopoxvirinae</taxon>
        <taxon>Avipoxvirus</taxon>
    </lineage>
</organism>
<proteinExistence type="predicted"/>
<name>A0AAT9UR07_9POXV</name>
<gene>
    <name evidence="1" type="ORF">APAPVX9-144</name>
</gene>
<evidence type="ECO:0000313" key="1">
    <source>
        <dbReference type="EMBL" id="WHV01590.1"/>
    </source>
</evidence>